<dbReference type="Proteomes" id="UP001597187">
    <property type="component" value="Unassembled WGS sequence"/>
</dbReference>
<dbReference type="AlphaFoldDB" id="A0ABD6ATH7"/>
<accession>A0ABD6ATH7</accession>
<name>A0ABD6ATH7_9EURY</name>
<organism evidence="1 2">
    <name type="scientific">Halomarina rubra</name>
    <dbReference type="NCBI Taxonomy" id="2071873"/>
    <lineage>
        <taxon>Archaea</taxon>
        <taxon>Methanobacteriati</taxon>
        <taxon>Methanobacteriota</taxon>
        <taxon>Stenosarchaea group</taxon>
        <taxon>Halobacteria</taxon>
        <taxon>Halobacteriales</taxon>
        <taxon>Natronomonadaceae</taxon>
        <taxon>Halomarina</taxon>
    </lineage>
</organism>
<comment type="caution">
    <text evidence="1">The sequence shown here is derived from an EMBL/GenBank/DDBJ whole genome shotgun (WGS) entry which is preliminary data.</text>
</comment>
<keyword evidence="2" id="KW-1185">Reference proteome</keyword>
<dbReference type="RefSeq" id="WP_250872639.1">
    <property type="nucleotide sequence ID" value="NZ_JALXFV010000002.1"/>
</dbReference>
<protein>
    <recommendedName>
        <fullName evidence="3">C2H2-type domain-containing protein</fullName>
    </recommendedName>
</protein>
<reference evidence="1 2" key="1">
    <citation type="journal article" date="2019" name="Int. J. Syst. Evol. Microbiol.">
        <title>The Global Catalogue of Microorganisms (GCM) 10K type strain sequencing project: providing services to taxonomists for standard genome sequencing and annotation.</title>
        <authorList>
            <consortium name="The Broad Institute Genomics Platform"/>
            <consortium name="The Broad Institute Genome Sequencing Center for Infectious Disease"/>
            <person name="Wu L."/>
            <person name="Ma J."/>
        </authorList>
    </citation>
    <scope>NUCLEOTIDE SEQUENCE [LARGE SCALE GENOMIC DNA]</scope>
    <source>
        <strain evidence="1 2">CGMCC 1.12563</strain>
    </source>
</reference>
<dbReference type="EMBL" id="JBHUDC010000002">
    <property type="protein sequence ID" value="MFD1512671.1"/>
    <property type="molecule type" value="Genomic_DNA"/>
</dbReference>
<evidence type="ECO:0008006" key="3">
    <source>
        <dbReference type="Google" id="ProtNLM"/>
    </source>
</evidence>
<proteinExistence type="predicted"/>
<sequence length="89" mass="9784">MSECPTCERDDFVSETGMKRHHTMAHGESLVDDSPACDCGATPSKDASGRYREQCDDCIHAASAATETTPDERAAFERRLAARFEEGEQ</sequence>
<evidence type="ECO:0000313" key="1">
    <source>
        <dbReference type="EMBL" id="MFD1512671.1"/>
    </source>
</evidence>
<evidence type="ECO:0000313" key="2">
    <source>
        <dbReference type="Proteomes" id="UP001597187"/>
    </source>
</evidence>
<gene>
    <name evidence="1" type="ORF">ACFSBT_05165</name>
</gene>